<proteinExistence type="inferred from homology"/>
<keyword evidence="2" id="KW-0479">Metal-binding</keyword>
<comment type="similarity">
    <text evidence="1">Belongs to the sulfatase family.</text>
</comment>
<feature type="region of interest" description="Disordered" evidence="6">
    <location>
        <begin position="1"/>
        <end position="30"/>
    </location>
</feature>
<organism evidence="9">
    <name type="scientific">Aureococcus anophagefferens</name>
    <name type="common">Harmful bloom alga</name>
    <dbReference type="NCBI Taxonomy" id="44056"/>
    <lineage>
        <taxon>Eukaryota</taxon>
        <taxon>Sar</taxon>
        <taxon>Stramenopiles</taxon>
        <taxon>Ochrophyta</taxon>
        <taxon>Pelagophyceae</taxon>
        <taxon>Pelagomonadales</taxon>
        <taxon>Pelagomonadaceae</taxon>
        <taxon>Aureococcus</taxon>
    </lineage>
</organism>
<keyword evidence="4" id="KW-0106">Calcium</keyword>
<dbReference type="PANTHER" id="PTHR10342:SF274">
    <property type="entry name" value="ARYLSULFATASE B"/>
    <property type="match status" value="1"/>
</dbReference>
<evidence type="ECO:0000313" key="9">
    <source>
        <dbReference type="Proteomes" id="UP000002729"/>
    </source>
</evidence>
<dbReference type="InParanoid" id="F0YH73"/>
<reference evidence="8 9" key="1">
    <citation type="journal article" date="2011" name="Proc. Natl. Acad. Sci. U.S.A.">
        <title>Niche of harmful alga Aureococcus anophagefferens revealed through ecogenomics.</title>
        <authorList>
            <person name="Gobler C.J."/>
            <person name="Berry D.L."/>
            <person name="Dyhrman S.T."/>
            <person name="Wilhelm S.W."/>
            <person name="Salamov A."/>
            <person name="Lobanov A.V."/>
            <person name="Zhang Y."/>
            <person name="Collier J.L."/>
            <person name="Wurch L.L."/>
            <person name="Kustka A.B."/>
            <person name="Dill B.D."/>
            <person name="Shah M."/>
            <person name="VerBerkmoes N.C."/>
            <person name="Kuo A."/>
            <person name="Terry A."/>
            <person name="Pangilinan J."/>
            <person name="Lindquist E.A."/>
            <person name="Lucas S."/>
            <person name="Paulsen I.T."/>
            <person name="Hattenrath-Lehmann T.K."/>
            <person name="Talmage S.C."/>
            <person name="Walker E.A."/>
            <person name="Koch F."/>
            <person name="Burson A.M."/>
            <person name="Marcoval M.A."/>
            <person name="Tang Y.Z."/>
            <person name="Lecleir G.R."/>
            <person name="Coyne K.J."/>
            <person name="Berg G.M."/>
            <person name="Bertrand E.M."/>
            <person name="Saito M.A."/>
            <person name="Gladyshev V.N."/>
            <person name="Grigoriev I.V."/>
        </authorList>
    </citation>
    <scope>NUCLEOTIDE SEQUENCE [LARGE SCALE GENOMIC DNA]</scope>
    <source>
        <strain evidence="9">CCMP 1984</strain>
    </source>
</reference>
<feature type="domain" description="Sulfatase N-terminal" evidence="7">
    <location>
        <begin position="56"/>
        <end position="364"/>
    </location>
</feature>
<dbReference type="Gene3D" id="3.30.1120.10">
    <property type="match status" value="1"/>
</dbReference>
<dbReference type="Gene3D" id="3.40.720.10">
    <property type="entry name" value="Alkaline Phosphatase, subunit A"/>
    <property type="match status" value="1"/>
</dbReference>
<evidence type="ECO:0000256" key="4">
    <source>
        <dbReference type="ARBA" id="ARBA00022837"/>
    </source>
</evidence>
<dbReference type="PROSITE" id="PS00149">
    <property type="entry name" value="SULFATASE_2"/>
    <property type="match status" value="1"/>
</dbReference>
<name>F0YH73_AURAN</name>
<evidence type="ECO:0000256" key="6">
    <source>
        <dbReference type="SAM" id="MobiDB-lite"/>
    </source>
</evidence>
<dbReference type="eggNOG" id="KOG3867">
    <property type="taxonomic scope" value="Eukaryota"/>
</dbReference>
<protein>
    <submittedName>
        <fullName evidence="8">Putative arylsulfatase</fullName>
    </submittedName>
</protein>
<dbReference type="GeneID" id="20220915"/>
<dbReference type="CDD" id="cd16029">
    <property type="entry name" value="4-S"/>
    <property type="match status" value="1"/>
</dbReference>
<dbReference type="GO" id="GO:0008484">
    <property type="term" value="F:sulfuric ester hydrolase activity"/>
    <property type="evidence" value="ECO:0007669"/>
    <property type="project" value="InterPro"/>
</dbReference>
<dbReference type="Proteomes" id="UP000002729">
    <property type="component" value="Unassembled WGS sequence"/>
</dbReference>
<evidence type="ECO:0000256" key="2">
    <source>
        <dbReference type="ARBA" id="ARBA00022723"/>
    </source>
</evidence>
<keyword evidence="3" id="KW-0378">Hydrolase</keyword>
<gene>
    <name evidence="8" type="primary">ARS20</name>
    <name evidence="8" type="ORF">AURANDRAFT_30634</name>
</gene>
<dbReference type="InterPro" id="IPR017850">
    <property type="entry name" value="Alkaline_phosphatase_core_sf"/>
</dbReference>
<keyword evidence="5" id="KW-0325">Glycoprotein</keyword>
<dbReference type="KEGG" id="aaf:AURANDRAFT_30634"/>
<dbReference type="InterPro" id="IPR000917">
    <property type="entry name" value="Sulfatase_N"/>
</dbReference>
<dbReference type="PANTHER" id="PTHR10342">
    <property type="entry name" value="ARYLSULFATASE"/>
    <property type="match status" value="1"/>
</dbReference>
<dbReference type="SUPFAM" id="SSF53649">
    <property type="entry name" value="Alkaline phosphatase-like"/>
    <property type="match status" value="1"/>
</dbReference>
<dbReference type="GO" id="GO:0046872">
    <property type="term" value="F:metal ion binding"/>
    <property type="evidence" value="ECO:0007669"/>
    <property type="project" value="UniProtKB-KW"/>
</dbReference>
<keyword evidence="9" id="KW-1185">Reference proteome</keyword>
<evidence type="ECO:0000259" key="7">
    <source>
        <dbReference type="Pfam" id="PF00884"/>
    </source>
</evidence>
<dbReference type="EMBL" id="GL833140">
    <property type="protein sequence ID" value="EGB05637.1"/>
    <property type="molecule type" value="Genomic_DNA"/>
</dbReference>
<dbReference type="InterPro" id="IPR024607">
    <property type="entry name" value="Sulfatase_CS"/>
</dbReference>
<evidence type="ECO:0000256" key="3">
    <source>
        <dbReference type="ARBA" id="ARBA00022801"/>
    </source>
</evidence>
<dbReference type="AlphaFoldDB" id="F0YH73"/>
<sequence length="533" mass="56718">MGLPRRTSSRRTSARTRAPGASRTTRISSRSSCARAARTALRAALPALAAAASPAPNILFLVADDLGFNDVGFHGSKQIPTPRLDALAADGVDLLNYHTHPVCSPSRASMLSGRHAIHHGIYMPFAQGTAYHLSLEYELLPEALRRLGYETHAVGKWHLGQNTRAALPTGRGFDSFLGYWSGAEDYFAHDCAGAYDFANNETTAWAYDGVYSAYSFTDRAVDVVASASTPYFLYVAWQNVHWPLEVPARYLEPFGHVPAGPRRNVSGMVSALDEAVGNVTGALKARRAYDDAVVVFVSDNGGPTNGDEGTASNNWPLRGGKNTLYEGGTRVVGLLKAPGVAKSSASRAKLHAVDWFPTLYRFAGGGPLVLNPPLAPGDGVDSYDVLARGAPGRDELLLEAHAPGSNDTVHGEALIVGDWKFLRIGTVRPDSEAGWTRPPGQEAHPRSVVDCGAAPEPADANATRRQCVAAPCLFDVAADPCERVDRAVEFPDVLAALDARLDAYRATAVPPVAALGCAPVVVDGAWRPCDDVT</sequence>
<evidence type="ECO:0000256" key="1">
    <source>
        <dbReference type="ARBA" id="ARBA00008779"/>
    </source>
</evidence>
<dbReference type="RefSeq" id="XP_009039764.1">
    <property type="nucleotide sequence ID" value="XM_009041516.1"/>
</dbReference>
<accession>F0YH73</accession>
<dbReference type="OrthoDB" id="408574at2759"/>
<evidence type="ECO:0000256" key="5">
    <source>
        <dbReference type="ARBA" id="ARBA00023180"/>
    </source>
</evidence>
<dbReference type="OMA" id="MYSTQMY"/>
<feature type="compositionally biased region" description="Low complexity" evidence="6">
    <location>
        <begin position="15"/>
        <end position="30"/>
    </location>
</feature>
<dbReference type="Pfam" id="PF00884">
    <property type="entry name" value="Sulfatase"/>
    <property type="match status" value="1"/>
</dbReference>
<dbReference type="InterPro" id="IPR047115">
    <property type="entry name" value="ARSB"/>
</dbReference>
<evidence type="ECO:0000313" key="8">
    <source>
        <dbReference type="EMBL" id="EGB05637.1"/>
    </source>
</evidence>